<evidence type="ECO:0000256" key="1">
    <source>
        <dbReference type="ARBA" id="ARBA00002869"/>
    </source>
</evidence>
<evidence type="ECO:0000256" key="8">
    <source>
        <dbReference type="ARBA" id="ARBA00033064"/>
    </source>
</evidence>
<organism evidence="11 12">
    <name type="scientific">Chlamydia ibidis 10-1398/6</name>
    <dbReference type="NCBI Taxonomy" id="1046581"/>
    <lineage>
        <taxon>Bacteria</taxon>
        <taxon>Pseudomonadati</taxon>
        <taxon>Chlamydiota</taxon>
        <taxon>Chlamydiia</taxon>
        <taxon>Chlamydiales</taxon>
        <taxon>Chlamydiaceae</taxon>
        <taxon>Chlamydia/Chlamydophila group</taxon>
        <taxon>Chlamydia</taxon>
    </lineage>
</organism>
<dbReference type="PANTHER" id="PTHR11557">
    <property type="entry name" value="PORPHOBILINOGEN DEAMINASE"/>
    <property type="match status" value="1"/>
</dbReference>
<dbReference type="InterPro" id="IPR000860">
    <property type="entry name" value="HemC"/>
</dbReference>
<proteinExistence type="inferred from homology"/>
<reference evidence="11 12" key="1">
    <citation type="submission" date="2013-07" db="EMBL/GenBank/DDBJ databases">
        <title>Isolation of a new Chlamydia species from the feral Sacred Ibis (Threskiornis aethiopicus): Chlamydia ibidis.</title>
        <authorList>
            <person name="Vorimore F."/>
            <person name="Hsia R.-C."/>
            <person name="Huot-Creasy H."/>
            <person name="Bastian S."/>
            <person name="Deruyter L."/>
            <person name="Passet A."/>
            <person name="Sachse K."/>
            <person name="Bavoil P."/>
            <person name="Myers G."/>
            <person name="Laroucau K."/>
        </authorList>
    </citation>
    <scope>NUCLEOTIDE SEQUENCE [LARGE SCALE GENOMIC DNA]</scope>
    <source>
        <strain evidence="11 12">10-1398/6</strain>
    </source>
</reference>
<dbReference type="Gene3D" id="3.40.190.10">
    <property type="entry name" value="Periplasmic binding protein-like II"/>
    <property type="match status" value="2"/>
</dbReference>
<evidence type="ECO:0000256" key="4">
    <source>
        <dbReference type="ARBA" id="ARBA00012655"/>
    </source>
</evidence>
<dbReference type="RefSeq" id="WP_020370329.1">
    <property type="nucleotide sequence ID" value="NZ_APJW01000001.1"/>
</dbReference>
<evidence type="ECO:0000256" key="6">
    <source>
        <dbReference type="ARBA" id="ARBA00023244"/>
    </source>
</evidence>
<comment type="similarity">
    <text evidence="3">Belongs to the HMBS family.</text>
</comment>
<evidence type="ECO:0000313" key="12">
    <source>
        <dbReference type="Proteomes" id="UP000016064"/>
    </source>
</evidence>
<name>A0ABP2XF17_9CHLA</name>
<comment type="catalytic activity">
    <reaction evidence="9">
        <text>4 porphobilinogen + H2O = hydroxymethylbilane + 4 NH4(+)</text>
        <dbReference type="Rhea" id="RHEA:13185"/>
        <dbReference type="ChEBI" id="CHEBI:15377"/>
        <dbReference type="ChEBI" id="CHEBI:28938"/>
        <dbReference type="ChEBI" id="CHEBI:57845"/>
        <dbReference type="ChEBI" id="CHEBI:58126"/>
        <dbReference type="EC" id="2.5.1.61"/>
    </reaction>
</comment>
<keyword evidence="12" id="KW-1185">Reference proteome</keyword>
<evidence type="ECO:0000256" key="2">
    <source>
        <dbReference type="ARBA" id="ARBA00004735"/>
    </source>
</evidence>
<dbReference type="EMBL" id="APJW01000001">
    <property type="protein sequence ID" value="EQM62890.1"/>
    <property type="molecule type" value="Genomic_DNA"/>
</dbReference>
<evidence type="ECO:0000256" key="5">
    <source>
        <dbReference type="ARBA" id="ARBA00022679"/>
    </source>
</evidence>
<comment type="function">
    <text evidence="1">Tetrapolymerization of the monopyrrole PBG into the hydroxymethylbilane pre-uroporphyrinogen in several discrete steps.</text>
</comment>
<dbReference type="PANTHER" id="PTHR11557:SF0">
    <property type="entry name" value="PORPHOBILINOGEN DEAMINASE"/>
    <property type="match status" value="1"/>
</dbReference>
<dbReference type="SUPFAM" id="SSF53850">
    <property type="entry name" value="Periplasmic binding protein-like II"/>
    <property type="match status" value="1"/>
</dbReference>
<dbReference type="PRINTS" id="PR00151">
    <property type="entry name" value="PORPHBDMNASE"/>
</dbReference>
<keyword evidence="6" id="KW-0627">Porphyrin biosynthesis</keyword>
<accession>A0ABP2XF17</accession>
<dbReference type="Pfam" id="PF01379">
    <property type="entry name" value="Porphobil_deam"/>
    <property type="match status" value="1"/>
</dbReference>
<dbReference type="NCBIfam" id="NF002202">
    <property type="entry name" value="PRK01066.1"/>
    <property type="match status" value="1"/>
</dbReference>
<evidence type="ECO:0000259" key="10">
    <source>
        <dbReference type="Pfam" id="PF01379"/>
    </source>
</evidence>
<comment type="caution">
    <text evidence="11">The sequence shown here is derived from an EMBL/GenBank/DDBJ whole genome shotgun (WGS) entry which is preliminary data.</text>
</comment>
<gene>
    <name evidence="11" type="ORF">H359_0422</name>
</gene>
<evidence type="ECO:0000313" key="11">
    <source>
        <dbReference type="EMBL" id="EQM62890.1"/>
    </source>
</evidence>
<dbReference type="InterPro" id="IPR022417">
    <property type="entry name" value="Porphobilin_deaminase_N"/>
</dbReference>
<protein>
    <recommendedName>
        <fullName evidence="4">hydroxymethylbilane synthase</fullName>
        <ecNumber evidence="4">2.5.1.61</ecNumber>
    </recommendedName>
    <alternativeName>
        <fullName evidence="8">Hydroxymethylbilane synthase</fullName>
    </alternativeName>
    <alternativeName>
        <fullName evidence="7">Pre-uroporphyrinogen synthase</fullName>
    </alternativeName>
</protein>
<feature type="domain" description="Porphobilinogen deaminase N-terminal" evidence="10">
    <location>
        <begin position="21"/>
        <end position="216"/>
    </location>
</feature>
<dbReference type="EC" id="2.5.1.61" evidence="4"/>
<keyword evidence="5" id="KW-0808">Transferase</keyword>
<evidence type="ECO:0000256" key="3">
    <source>
        <dbReference type="ARBA" id="ARBA00005638"/>
    </source>
</evidence>
<evidence type="ECO:0000256" key="7">
    <source>
        <dbReference type="ARBA" id="ARBA00030685"/>
    </source>
</evidence>
<dbReference type="Proteomes" id="UP000016064">
    <property type="component" value="Unassembled WGS sequence"/>
</dbReference>
<comment type="pathway">
    <text evidence="2">Porphyrin-containing compound metabolism; protoporphyrin-IX biosynthesis; coproporphyrinogen-III from 5-aminolevulinate: step 2/4.</text>
</comment>
<evidence type="ECO:0000256" key="9">
    <source>
        <dbReference type="ARBA" id="ARBA00048169"/>
    </source>
</evidence>
<sequence length="234" mass="26590">MLSACYTDPFLSQFCQGKRPIRIATRNSPLAKAQVYEVATLLRAWYPKLRIELSMIDTRGDKDKTTPIRLVENTNFFTEEVDKLVLTKNCHLAVHSAKDLPEKTQLPILALTRGLDPIDLLVYQEFYLWNPLPKFPRIGSSSSRRAEILKKLFPQAKILDIRGTIEERLELLSNNQYDAVVIAKAALLRLHFHPSCTQELPPPYHPLQGRLAVTAAHHLDAWAAFLAPINQNIS</sequence>